<keyword evidence="1" id="KW-0732">Signal</keyword>
<feature type="chain" id="PRO_5028205921" evidence="1">
    <location>
        <begin position="22"/>
        <end position="139"/>
    </location>
</feature>
<proteinExistence type="predicted"/>
<reference evidence="3" key="3">
    <citation type="submission" date="2025-08" db="UniProtKB">
        <authorList>
            <consortium name="RefSeq"/>
        </authorList>
    </citation>
    <scope>IDENTIFICATION</scope>
    <source>
        <strain evidence="3">NI907</strain>
    </source>
</reference>
<sequence>MRFFKISYIVIVGAFSVSVLTTPVPGRSGGGVFNHRVGMSYSSTNVPSAYAPDIYWRQSSSDGNDEADISCWTGLLYQIRRKVLEPCLPRAYNREDPKDEKYLRWKEQKDHEDELKREEKYDRRVIKSLMGRPMYYDED</sequence>
<feature type="signal peptide" evidence="1">
    <location>
        <begin position="1"/>
        <end position="21"/>
    </location>
</feature>
<evidence type="ECO:0000256" key="1">
    <source>
        <dbReference type="SAM" id="SignalP"/>
    </source>
</evidence>
<gene>
    <name evidence="3" type="ORF">PgNI_04493</name>
</gene>
<reference evidence="3" key="1">
    <citation type="journal article" date="2019" name="Mol. Biol. Evol.">
        <title>Blast fungal genomes show frequent chromosomal changes, gene gains and losses, and effector gene turnover.</title>
        <authorList>
            <person name="Gomez Luciano L.B."/>
            <person name="Jason Tsai I."/>
            <person name="Chuma I."/>
            <person name="Tosa Y."/>
            <person name="Chen Y.H."/>
            <person name="Li J.Y."/>
            <person name="Li M.Y."/>
            <person name="Jade Lu M.Y."/>
            <person name="Nakayashiki H."/>
            <person name="Li W.H."/>
        </authorList>
    </citation>
    <scope>NUCLEOTIDE SEQUENCE</scope>
    <source>
        <strain evidence="3">NI907</strain>
    </source>
</reference>
<dbReference type="KEGG" id="pgri:PgNI_04493"/>
<dbReference type="Proteomes" id="UP000515153">
    <property type="component" value="Unplaced"/>
</dbReference>
<organism evidence="2 3">
    <name type="scientific">Pyricularia grisea</name>
    <name type="common">Crabgrass-specific blast fungus</name>
    <name type="synonym">Magnaporthe grisea</name>
    <dbReference type="NCBI Taxonomy" id="148305"/>
    <lineage>
        <taxon>Eukaryota</taxon>
        <taxon>Fungi</taxon>
        <taxon>Dikarya</taxon>
        <taxon>Ascomycota</taxon>
        <taxon>Pezizomycotina</taxon>
        <taxon>Sordariomycetes</taxon>
        <taxon>Sordariomycetidae</taxon>
        <taxon>Magnaporthales</taxon>
        <taxon>Pyriculariaceae</taxon>
        <taxon>Pyricularia</taxon>
    </lineage>
</organism>
<dbReference type="RefSeq" id="XP_030985260.1">
    <property type="nucleotide sequence ID" value="XM_031124538.1"/>
</dbReference>
<accession>A0A6P8BDL2</accession>
<name>A0A6P8BDL2_PYRGI</name>
<keyword evidence="2" id="KW-1185">Reference proteome</keyword>
<protein>
    <submittedName>
        <fullName evidence="3">Uncharacterized protein</fullName>
    </submittedName>
</protein>
<dbReference type="GeneID" id="41959447"/>
<evidence type="ECO:0000313" key="3">
    <source>
        <dbReference type="RefSeq" id="XP_030985260.1"/>
    </source>
</evidence>
<dbReference type="AlphaFoldDB" id="A0A6P8BDL2"/>
<evidence type="ECO:0000313" key="2">
    <source>
        <dbReference type="Proteomes" id="UP000515153"/>
    </source>
</evidence>
<reference evidence="3" key="2">
    <citation type="submission" date="2019-10" db="EMBL/GenBank/DDBJ databases">
        <authorList>
            <consortium name="NCBI Genome Project"/>
        </authorList>
    </citation>
    <scope>NUCLEOTIDE SEQUENCE</scope>
    <source>
        <strain evidence="3">NI907</strain>
    </source>
</reference>